<comment type="caution">
    <text evidence="2">The sequence shown here is derived from an EMBL/GenBank/DDBJ whole genome shotgun (WGS) entry which is preliminary data.</text>
</comment>
<feature type="compositionally biased region" description="Acidic residues" evidence="1">
    <location>
        <begin position="280"/>
        <end position="314"/>
    </location>
</feature>
<dbReference type="Proteomes" id="UP000284375">
    <property type="component" value="Unassembled WGS sequence"/>
</dbReference>
<keyword evidence="3" id="KW-1185">Reference proteome</keyword>
<reference evidence="2 3" key="1">
    <citation type="submission" date="2015-09" db="EMBL/GenBank/DDBJ databases">
        <title>Host preference determinants of Valsa canker pathogens revealed by comparative genomics.</title>
        <authorList>
            <person name="Yin Z."/>
            <person name="Huang L."/>
        </authorList>
    </citation>
    <scope>NUCLEOTIDE SEQUENCE [LARGE SCALE GENOMIC DNA]</scope>
    <source>
        <strain evidence="2 3">YSFL</strain>
    </source>
</reference>
<dbReference type="AlphaFoldDB" id="A0A423W9Z8"/>
<feature type="region of interest" description="Disordered" evidence="1">
    <location>
        <begin position="198"/>
        <end position="219"/>
    </location>
</feature>
<evidence type="ECO:0000256" key="1">
    <source>
        <dbReference type="SAM" id="MobiDB-lite"/>
    </source>
</evidence>
<feature type="region of interest" description="Disordered" evidence="1">
    <location>
        <begin position="260"/>
        <end position="327"/>
    </location>
</feature>
<proteinExistence type="predicted"/>
<gene>
    <name evidence="2" type="ORF">VSDG_03485</name>
</gene>
<organism evidence="2 3">
    <name type="scientific">Cytospora chrysosperma</name>
    <name type="common">Cytospora canker fungus</name>
    <name type="synonym">Sphaeria chrysosperma</name>
    <dbReference type="NCBI Taxonomy" id="252740"/>
    <lineage>
        <taxon>Eukaryota</taxon>
        <taxon>Fungi</taxon>
        <taxon>Dikarya</taxon>
        <taxon>Ascomycota</taxon>
        <taxon>Pezizomycotina</taxon>
        <taxon>Sordariomycetes</taxon>
        <taxon>Sordariomycetidae</taxon>
        <taxon>Diaporthales</taxon>
        <taxon>Cytosporaceae</taxon>
        <taxon>Cytospora</taxon>
    </lineage>
</organism>
<name>A0A423W9Z8_CYTCH</name>
<evidence type="ECO:0000313" key="3">
    <source>
        <dbReference type="Proteomes" id="UP000284375"/>
    </source>
</evidence>
<feature type="compositionally biased region" description="Acidic residues" evidence="1">
    <location>
        <begin position="199"/>
        <end position="211"/>
    </location>
</feature>
<sequence>MEIVTKLEALLGPFEALLGPLEALLGLFDALLGPVGALLGPFEELLGPFEALLGPFEEVLGPLEALLSPFDALLGPAEVLLGPFEPPYPVEVDTVSEAGAEVPGGLEVGTSDDPDTAVLPDSVPEPGTDELATAEEAELSAVELVDGPALPEDVAESTLLGTLGCELGSRLEPPVAEADAETDELVPGLVLRLGTLEGPEAEADPDPEAETGDVPLVAGGTGPLLTGTVGIVPVAELPVLLLGGSEEAEATLELMPVAGGTEPVSELSDGAVADDGGIPDIEDEDVPDETLGDEDGPTEEDGGAPEDCPDDMELPDGTLGDDGPYGPAVLLVVSMRDETPLSVVLA</sequence>
<protein>
    <submittedName>
        <fullName evidence="2">Uncharacterized protein</fullName>
    </submittedName>
</protein>
<dbReference type="EMBL" id="LJZO01000009">
    <property type="protein sequence ID" value="ROW00167.1"/>
    <property type="molecule type" value="Genomic_DNA"/>
</dbReference>
<accession>A0A423W9Z8</accession>
<dbReference type="OrthoDB" id="6270329at2759"/>
<evidence type="ECO:0000313" key="2">
    <source>
        <dbReference type="EMBL" id="ROW00167.1"/>
    </source>
</evidence>